<evidence type="ECO:0000256" key="2">
    <source>
        <dbReference type="ARBA" id="ARBA00023082"/>
    </source>
</evidence>
<name>A0A366HSV4_9BACT</name>
<keyword evidence="2" id="KW-0731">Sigma factor</keyword>
<proteinExistence type="predicted"/>
<gene>
    <name evidence="5" type="ORF">DES53_101150</name>
</gene>
<dbReference type="GO" id="GO:0003677">
    <property type="term" value="F:DNA binding"/>
    <property type="evidence" value="ECO:0007669"/>
    <property type="project" value="UniProtKB-KW"/>
</dbReference>
<evidence type="ECO:0000256" key="3">
    <source>
        <dbReference type="ARBA" id="ARBA00023125"/>
    </source>
</evidence>
<keyword evidence="4" id="KW-0804">Transcription</keyword>
<dbReference type="AlphaFoldDB" id="A0A366HSV4"/>
<keyword evidence="6" id="KW-1185">Reference proteome</keyword>
<evidence type="ECO:0000313" key="6">
    <source>
        <dbReference type="Proteomes" id="UP000253426"/>
    </source>
</evidence>
<reference evidence="5 6" key="1">
    <citation type="submission" date="2018-06" db="EMBL/GenBank/DDBJ databases">
        <title>Genomic Encyclopedia of Type Strains, Phase IV (KMG-IV): sequencing the most valuable type-strain genomes for metagenomic binning, comparative biology and taxonomic classification.</title>
        <authorList>
            <person name="Goeker M."/>
        </authorList>
    </citation>
    <scope>NUCLEOTIDE SEQUENCE [LARGE SCALE GENOMIC DNA]</scope>
    <source>
        <strain evidence="5 6">DSM 25532</strain>
    </source>
</reference>
<organism evidence="5 6">
    <name type="scientific">Roseimicrobium gellanilyticum</name>
    <dbReference type="NCBI Taxonomy" id="748857"/>
    <lineage>
        <taxon>Bacteria</taxon>
        <taxon>Pseudomonadati</taxon>
        <taxon>Verrucomicrobiota</taxon>
        <taxon>Verrucomicrobiia</taxon>
        <taxon>Verrucomicrobiales</taxon>
        <taxon>Verrucomicrobiaceae</taxon>
        <taxon>Roseimicrobium</taxon>
    </lineage>
</organism>
<dbReference type="InterPro" id="IPR013325">
    <property type="entry name" value="RNA_pol_sigma_r2"/>
</dbReference>
<dbReference type="GO" id="GO:0016987">
    <property type="term" value="F:sigma factor activity"/>
    <property type="evidence" value="ECO:0007669"/>
    <property type="project" value="UniProtKB-KW"/>
</dbReference>
<comment type="caution">
    <text evidence="5">The sequence shown here is derived from an EMBL/GenBank/DDBJ whole genome shotgun (WGS) entry which is preliminary data.</text>
</comment>
<dbReference type="PANTHER" id="PTHR43133">
    <property type="entry name" value="RNA POLYMERASE ECF-TYPE SIGMA FACTO"/>
    <property type="match status" value="1"/>
</dbReference>
<sequence>MKSETESIFPGTRWTLIARLREPHTEESLRAWDDVCRAYWKPVHAYIRRHLDGRNDADDLAQEFFCMLIREKLLDDADAVRGKLRAWVLMLLKRFLCDAWTHARAKKRGGHLTRVSLEDHDAPQAPPQDGPDDNALFDRQWAFTLIERVFSRLREEQQNPVRQRTLEALLPLLLNTPPGAVHATAVQQGMEEGTVKVALHRLRHRFGTFLREEVAQTVDAEDQIDDELRHLLRVISTA</sequence>
<evidence type="ECO:0000256" key="4">
    <source>
        <dbReference type="ARBA" id="ARBA00023163"/>
    </source>
</evidence>
<keyword evidence="3" id="KW-0238">DNA-binding</keyword>
<dbReference type="EMBL" id="QNRR01000001">
    <property type="protein sequence ID" value="RBP47353.1"/>
    <property type="molecule type" value="Genomic_DNA"/>
</dbReference>
<dbReference type="RefSeq" id="WP_113956293.1">
    <property type="nucleotide sequence ID" value="NZ_QNRR01000001.1"/>
</dbReference>
<dbReference type="InterPro" id="IPR039425">
    <property type="entry name" value="RNA_pol_sigma-70-like"/>
</dbReference>
<dbReference type="GO" id="GO:0006352">
    <property type="term" value="P:DNA-templated transcription initiation"/>
    <property type="evidence" value="ECO:0007669"/>
    <property type="project" value="InterPro"/>
</dbReference>
<dbReference type="OrthoDB" id="128557at2"/>
<dbReference type="SUPFAM" id="SSF88946">
    <property type="entry name" value="Sigma2 domain of RNA polymerase sigma factors"/>
    <property type="match status" value="1"/>
</dbReference>
<evidence type="ECO:0000256" key="1">
    <source>
        <dbReference type="ARBA" id="ARBA00023015"/>
    </source>
</evidence>
<protein>
    <submittedName>
        <fullName evidence="5">RNA polymerase sigma-70 factor (ECF subfamily)</fullName>
    </submittedName>
</protein>
<keyword evidence="1" id="KW-0805">Transcription regulation</keyword>
<evidence type="ECO:0000313" key="5">
    <source>
        <dbReference type="EMBL" id="RBP47353.1"/>
    </source>
</evidence>
<dbReference type="Proteomes" id="UP000253426">
    <property type="component" value="Unassembled WGS sequence"/>
</dbReference>
<dbReference type="Gene3D" id="1.10.1740.10">
    <property type="match status" value="1"/>
</dbReference>
<dbReference type="PANTHER" id="PTHR43133:SF8">
    <property type="entry name" value="RNA POLYMERASE SIGMA FACTOR HI_1459-RELATED"/>
    <property type="match status" value="1"/>
</dbReference>
<accession>A0A366HSV4</accession>